<sequence length="555" mass="61453">MSSFDHRRYRPGPVVDLPNRQWPNKTVQAAPIWASVDLRDGNQALFEPMSVAQKRRLWGLLVRLGFKEIEVGFPAASQPDYDFVRWLIEEDQIPEDVTIQVLVQAREELIRRTYEALRGVRQAIVHVYNSTSPAQRDWVFGQGREGVKAIARQGAVWVRQMAAEYPQTRWTFQYSPESFTATEMDYAVEVCDAVLDVWEPTPERPCIINLPATVEVSSPNVFADQVEYFATHIRRREGILLSVHTHNDRGGAVAAAELAMLAGADRVEGTLLGNGERTGNADLLTLAMNLYSQGIDPGLDLSQPDEIIEVCTQCTGLPVHPRHPWVGELVYTAFSGSHQDAIRKCLARQGDDTAWQVAYLPIDPQDVGRSYQAVIRVNSQSGKGGVAFVLEREYGLVLPRWMQAELARLVQRETEARGGVMDAASIRAVFERSFIVDQTPDRLLGYSLDRNGHDRIQVRIRGAEGVSMLHGEGQGAIAAFVDAWTRWSGRRLSVLDYQEHAIGEGTDAEAAAYVRLEVDGERVAGAAIDGDTVAASLRAVISALNRARAATAQAA</sequence>
<organism evidence="12 13">
    <name type="scientific">Thiorhodococcus minor</name>
    <dbReference type="NCBI Taxonomy" id="57489"/>
    <lineage>
        <taxon>Bacteria</taxon>
        <taxon>Pseudomonadati</taxon>
        <taxon>Pseudomonadota</taxon>
        <taxon>Gammaproteobacteria</taxon>
        <taxon>Chromatiales</taxon>
        <taxon>Chromatiaceae</taxon>
        <taxon>Thiorhodococcus</taxon>
    </lineage>
</organism>
<keyword evidence="9 10" id="KW-0100">Branched-chain amino acid biosynthesis</keyword>
<comment type="pathway">
    <text evidence="2 10">Amino-acid biosynthesis; L-leucine biosynthesis; L-leucine from 3-methyl-2-oxobutanoate: step 1/4.</text>
</comment>
<feature type="binding site" evidence="10">
    <location>
        <position position="40"/>
    </location>
    <ligand>
        <name>Mg(2+)</name>
        <dbReference type="ChEBI" id="CHEBI:18420"/>
    </ligand>
</feature>
<dbReference type="GO" id="GO:0009098">
    <property type="term" value="P:L-leucine biosynthetic process"/>
    <property type="evidence" value="ECO:0007669"/>
    <property type="project" value="UniProtKB-UniRule"/>
</dbReference>
<dbReference type="InterPro" id="IPR054692">
    <property type="entry name" value="LeuA-like_post-cat"/>
</dbReference>
<comment type="caution">
    <text evidence="12">The sequence shown here is derived from an EMBL/GenBank/DDBJ whole genome shotgun (WGS) entry which is preliminary data.</text>
</comment>
<dbReference type="PROSITE" id="PS00815">
    <property type="entry name" value="AIPM_HOMOCIT_SYNTH_1"/>
    <property type="match status" value="1"/>
</dbReference>
<dbReference type="Gene3D" id="3.30.160.270">
    <property type="match status" value="1"/>
</dbReference>
<comment type="subunit">
    <text evidence="10">Homodimer.</text>
</comment>
<comment type="subcellular location">
    <subcellularLocation>
        <location evidence="10">Cytoplasm</location>
    </subcellularLocation>
</comment>
<dbReference type="CDD" id="cd07942">
    <property type="entry name" value="DRE_TIM_LeuA"/>
    <property type="match status" value="1"/>
</dbReference>
<name>A0A6M0JTY0_9GAMM</name>
<gene>
    <name evidence="10 12" type="primary">leuA</name>
    <name evidence="12" type="ORF">G3446_03450</name>
</gene>
<dbReference type="Pfam" id="PF00682">
    <property type="entry name" value="HMGL-like"/>
    <property type="match status" value="1"/>
</dbReference>
<dbReference type="NCBIfam" id="TIGR00970">
    <property type="entry name" value="leuA_yeast"/>
    <property type="match status" value="1"/>
</dbReference>
<evidence type="ECO:0000256" key="9">
    <source>
        <dbReference type="ARBA" id="ARBA00023304"/>
    </source>
</evidence>
<dbReference type="InterPro" id="IPR000891">
    <property type="entry name" value="PYR_CT"/>
</dbReference>
<evidence type="ECO:0000256" key="6">
    <source>
        <dbReference type="ARBA" id="ARBA00022605"/>
    </source>
</evidence>
<feature type="binding site" evidence="10">
    <location>
        <position position="280"/>
    </location>
    <ligand>
        <name>Mg(2+)</name>
        <dbReference type="ChEBI" id="CHEBI:18420"/>
    </ligand>
</feature>
<evidence type="ECO:0000313" key="13">
    <source>
        <dbReference type="Proteomes" id="UP000483379"/>
    </source>
</evidence>
<evidence type="ECO:0000256" key="4">
    <source>
        <dbReference type="ARBA" id="ARBA00012973"/>
    </source>
</evidence>
<dbReference type="InterPro" id="IPR005668">
    <property type="entry name" value="IPM_Synthase"/>
</dbReference>
<evidence type="ECO:0000259" key="11">
    <source>
        <dbReference type="PROSITE" id="PS50991"/>
    </source>
</evidence>
<evidence type="ECO:0000256" key="1">
    <source>
        <dbReference type="ARBA" id="ARBA00000064"/>
    </source>
</evidence>
<dbReference type="InterPro" id="IPR013785">
    <property type="entry name" value="Aldolase_TIM"/>
</dbReference>
<dbReference type="UniPathway" id="UPA00048">
    <property type="reaction ID" value="UER00070"/>
</dbReference>
<keyword evidence="7 10" id="KW-0808">Transferase</keyword>
<dbReference type="GO" id="GO:0003985">
    <property type="term" value="F:acetyl-CoA C-acetyltransferase activity"/>
    <property type="evidence" value="ECO:0007669"/>
    <property type="project" value="UniProtKB-UniRule"/>
</dbReference>
<comment type="catalytic activity">
    <reaction evidence="1 10">
        <text>3-methyl-2-oxobutanoate + acetyl-CoA + H2O = (2S)-2-isopropylmalate + CoA + H(+)</text>
        <dbReference type="Rhea" id="RHEA:21524"/>
        <dbReference type="ChEBI" id="CHEBI:1178"/>
        <dbReference type="ChEBI" id="CHEBI:11851"/>
        <dbReference type="ChEBI" id="CHEBI:15377"/>
        <dbReference type="ChEBI" id="CHEBI:15378"/>
        <dbReference type="ChEBI" id="CHEBI:57287"/>
        <dbReference type="ChEBI" id="CHEBI:57288"/>
        <dbReference type="EC" id="2.3.3.13"/>
    </reaction>
</comment>
<dbReference type="PROSITE" id="PS50991">
    <property type="entry name" value="PYR_CT"/>
    <property type="match status" value="1"/>
</dbReference>
<feature type="domain" description="Pyruvate carboxyltransferase" evidence="11">
    <location>
        <begin position="31"/>
        <end position="305"/>
    </location>
</feature>
<proteinExistence type="inferred from homology"/>
<dbReference type="Gene3D" id="3.20.20.70">
    <property type="entry name" value="Aldolase class I"/>
    <property type="match status" value="1"/>
</dbReference>
<dbReference type="InterPro" id="IPR039371">
    <property type="entry name" value="LeuA_N_DRE-TIM"/>
</dbReference>
<dbReference type="InterPro" id="IPR036230">
    <property type="entry name" value="LeuA_allosteric_dom_sf"/>
</dbReference>
<dbReference type="SUPFAM" id="SSF51569">
    <property type="entry name" value="Aldolase"/>
    <property type="match status" value="1"/>
</dbReference>
<feature type="binding site" evidence="10">
    <location>
        <position position="246"/>
    </location>
    <ligand>
        <name>Mg(2+)</name>
        <dbReference type="ChEBI" id="CHEBI:18420"/>
    </ligand>
</feature>
<dbReference type="PANTHER" id="PTHR46911">
    <property type="match status" value="1"/>
</dbReference>
<keyword evidence="10" id="KW-0460">Magnesium</keyword>
<dbReference type="HAMAP" id="MF_00572">
    <property type="entry name" value="LeuA_type2"/>
    <property type="match status" value="1"/>
</dbReference>
<feature type="region of interest" description="Regulatory domain" evidence="10">
    <location>
        <begin position="437"/>
        <end position="555"/>
    </location>
</feature>
<keyword evidence="12" id="KW-0012">Acyltransferase</keyword>
<dbReference type="InterPro" id="IPR002034">
    <property type="entry name" value="AIPM/Hcit_synth_CS"/>
</dbReference>
<evidence type="ECO:0000256" key="10">
    <source>
        <dbReference type="HAMAP-Rule" id="MF_00572"/>
    </source>
</evidence>
<evidence type="ECO:0000256" key="5">
    <source>
        <dbReference type="ARBA" id="ARBA00022430"/>
    </source>
</evidence>
<dbReference type="AlphaFoldDB" id="A0A6M0JTY0"/>
<evidence type="ECO:0000313" key="12">
    <source>
        <dbReference type="EMBL" id="NEV60962.1"/>
    </source>
</evidence>
<dbReference type="GO" id="GO:0005737">
    <property type="term" value="C:cytoplasm"/>
    <property type="evidence" value="ECO:0007669"/>
    <property type="project" value="UniProtKB-SubCell"/>
</dbReference>
<keyword evidence="6 10" id="KW-0028">Amino-acid biosynthesis</keyword>
<keyword evidence="10" id="KW-0963">Cytoplasm</keyword>
<evidence type="ECO:0000256" key="8">
    <source>
        <dbReference type="ARBA" id="ARBA00022723"/>
    </source>
</evidence>
<keyword evidence="8 10" id="KW-0479">Metal-binding</keyword>
<dbReference type="GO" id="GO:0003852">
    <property type="term" value="F:2-isopropylmalate synthase activity"/>
    <property type="evidence" value="ECO:0007669"/>
    <property type="project" value="UniProtKB-UniRule"/>
</dbReference>
<comment type="similarity">
    <text evidence="3 10">Belongs to the alpha-IPM synthase/homocitrate synthase family. LeuA type 2 subfamily.</text>
</comment>
<feature type="binding site" evidence="10">
    <location>
        <position position="244"/>
    </location>
    <ligand>
        <name>Mg(2+)</name>
        <dbReference type="ChEBI" id="CHEBI:18420"/>
    </ligand>
</feature>
<evidence type="ECO:0000256" key="3">
    <source>
        <dbReference type="ARBA" id="ARBA00009767"/>
    </source>
</evidence>
<dbReference type="NCBIfam" id="NF002991">
    <property type="entry name" value="PRK03739.1"/>
    <property type="match status" value="1"/>
</dbReference>
<evidence type="ECO:0000256" key="2">
    <source>
        <dbReference type="ARBA" id="ARBA00004689"/>
    </source>
</evidence>
<reference evidence="12 13" key="1">
    <citation type="submission" date="2020-02" db="EMBL/GenBank/DDBJ databases">
        <title>Genome sequences of Thiorhodococcus mannitoliphagus and Thiorhodococcus minor, purple sulfur photosynthetic bacteria in the gammaproteobacterial family, Chromatiaceae.</title>
        <authorList>
            <person name="Aviles F.A."/>
            <person name="Meyer T.E."/>
            <person name="Kyndt J.A."/>
        </authorList>
    </citation>
    <scope>NUCLEOTIDE SEQUENCE [LARGE SCALE GENOMIC DNA]</scope>
    <source>
        <strain evidence="12 13">DSM 11518</strain>
    </source>
</reference>
<dbReference type="SUPFAM" id="SSF110921">
    <property type="entry name" value="2-isopropylmalate synthase LeuA, allosteric (dimerisation) domain"/>
    <property type="match status" value="1"/>
</dbReference>
<dbReference type="GO" id="GO:0000287">
    <property type="term" value="F:magnesium ion binding"/>
    <property type="evidence" value="ECO:0007669"/>
    <property type="project" value="UniProtKB-UniRule"/>
</dbReference>
<protein>
    <recommendedName>
        <fullName evidence="4 10">2-isopropylmalate synthase</fullName>
        <ecNumber evidence="4 10">2.3.3.13</ecNumber>
    </recommendedName>
    <alternativeName>
        <fullName evidence="10">Alpha-IPM synthase</fullName>
    </alternativeName>
    <alternativeName>
        <fullName evidence="10">Alpha-isopropylmalate synthase</fullName>
    </alternativeName>
</protein>
<dbReference type="Pfam" id="PF08502">
    <property type="entry name" value="LeuA_dimer"/>
    <property type="match status" value="1"/>
</dbReference>
<dbReference type="Proteomes" id="UP000483379">
    <property type="component" value="Unassembled WGS sequence"/>
</dbReference>
<evidence type="ECO:0000256" key="7">
    <source>
        <dbReference type="ARBA" id="ARBA00022679"/>
    </source>
</evidence>
<dbReference type="InterPro" id="IPR013709">
    <property type="entry name" value="2-isopropylmalate_synth_dimer"/>
</dbReference>
<dbReference type="PANTHER" id="PTHR46911:SF1">
    <property type="entry name" value="2-ISOPROPYLMALATE SYNTHASE"/>
    <property type="match status" value="1"/>
</dbReference>
<dbReference type="EMBL" id="JAAIJQ010000006">
    <property type="protein sequence ID" value="NEV60962.1"/>
    <property type="molecule type" value="Genomic_DNA"/>
</dbReference>
<comment type="cofactor">
    <cofactor evidence="10">
        <name>Mg(2+)</name>
        <dbReference type="ChEBI" id="CHEBI:18420"/>
    </cofactor>
</comment>
<dbReference type="PROSITE" id="PS00816">
    <property type="entry name" value="AIPM_HOMOCIT_SYNTH_2"/>
    <property type="match status" value="1"/>
</dbReference>
<dbReference type="RefSeq" id="WP_164451009.1">
    <property type="nucleotide sequence ID" value="NZ_JAAIJQ010000006.1"/>
</dbReference>
<dbReference type="SUPFAM" id="SSF89000">
    <property type="entry name" value="post-HMGL domain-like"/>
    <property type="match status" value="1"/>
</dbReference>
<dbReference type="SMART" id="SM00917">
    <property type="entry name" value="LeuA_dimer"/>
    <property type="match status" value="1"/>
</dbReference>
<keyword evidence="5 10" id="KW-0432">Leucine biosynthesis</keyword>
<accession>A0A6M0JTY0</accession>
<comment type="function">
    <text evidence="10">Catalyzes the condensation of the acetyl group of acetyl-CoA with 3-methyl-2-oxobutanoate (2-ketoisovalerate) to form 3-carboxy-3-hydroxy-4-methylpentanoate (2-isopropylmalate).</text>
</comment>
<keyword evidence="13" id="KW-1185">Reference proteome</keyword>
<dbReference type="EC" id="2.3.3.13" evidence="4 10"/>
<dbReference type="Pfam" id="PF22615">
    <property type="entry name" value="IPMS_D2"/>
    <property type="match status" value="1"/>
</dbReference>